<evidence type="ECO:0000259" key="18">
    <source>
        <dbReference type="SMART" id="SM00382"/>
    </source>
</evidence>
<dbReference type="AlphaFoldDB" id="A0A2T2Y563"/>
<keyword evidence="8" id="KW-0375">Hydrogen ion transport</keyword>
<dbReference type="Pfam" id="PF18269">
    <property type="entry name" value="T3SS_ATPase_C"/>
    <property type="match status" value="1"/>
</dbReference>
<evidence type="ECO:0000256" key="4">
    <source>
        <dbReference type="ARBA" id="ARBA00020580"/>
    </source>
</evidence>
<dbReference type="SMART" id="SM00382">
    <property type="entry name" value="AAA"/>
    <property type="match status" value="1"/>
</dbReference>
<evidence type="ECO:0000256" key="8">
    <source>
        <dbReference type="ARBA" id="ARBA00022781"/>
    </source>
</evidence>
<evidence type="ECO:0000256" key="12">
    <source>
        <dbReference type="ARBA" id="ARBA00022967"/>
    </source>
</evidence>
<name>A0A2T2Y563_9ENTR</name>
<dbReference type="CDD" id="cd18117">
    <property type="entry name" value="ATP-synt_flagellum-secretory_path_III_N"/>
    <property type="match status" value="1"/>
</dbReference>
<dbReference type="RefSeq" id="WP_106924885.1">
    <property type="nucleotide sequence ID" value="NZ_CABMMU010000003.1"/>
</dbReference>
<evidence type="ECO:0000256" key="6">
    <source>
        <dbReference type="ARBA" id="ARBA00022490"/>
    </source>
</evidence>
<keyword evidence="15" id="KW-0066">ATP synthesis</keyword>
<evidence type="ECO:0000313" key="20">
    <source>
        <dbReference type="Proteomes" id="UP000240892"/>
    </source>
</evidence>
<proteinExistence type="inferred from homology"/>
<keyword evidence="19" id="KW-0969">Cilium</keyword>
<dbReference type="Proteomes" id="UP000240892">
    <property type="component" value="Unassembled WGS sequence"/>
</dbReference>
<evidence type="ECO:0000256" key="2">
    <source>
        <dbReference type="ARBA" id="ARBA00008936"/>
    </source>
</evidence>
<evidence type="ECO:0000256" key="10">
    <source>
        <dbReference type="ARBA" id="ARBA00022840"/>
    </source>
</evidence>
<keyword evidence="5" id="KW-0813">Transport</keyword>
<dbReference type="GO" id="GO:0008564">
    <property type="term" value="F:protein-exporting ATPase activity"/>
    <property type="evidence" value="ECO:0007669"/>
    <property type="project" value="UniProtKB-EC"/>
</dbReference>
<dbReference type="NCBIfam" id="TIGR01026">
    <property type="entry name" value="fliI_yscN"/>
    <property type="match status" value="1"/>
</dbReference>
<dbReference type="InterPro" id="IPR005714">
    <property type="entry name" value="ATPase_T3SS_FliI/YscN"/>
</dbReference>
<dbReference type="InterPro" id="IPR040627">
    <property type="entry name" value="T3SS_ATPase_C"/>
</dbReference>
<reference evidence="19 20" key="1">
    <citation type="submission" date="2018-03" db="EMBL/GenBank/DDBJ databases">
        <title>First report of an OXA-48+CTX-M-M-producing Kluyvera ascorbata clone recovered from patients admitted in a University Hospital in Madrid, Spain.</title>
        <authorList>
            <person name="Hernandez-Garcia M."/>
            <person name="Leon-Sampedro R."/>
            <person name="Perez-Viso B."/>
            <person name="Morosini M.I."/>
            <person name="Lopez-Fresnena N."/>
            <person name="Coque T.M."/>
            <person name="Bonten M."/>
            <person name="Malhotra-Kumar S."/>
            <person name="Ruiz-Garbajosa P."/>
            <person name="Canton R."/>
        </authorList>
    </citation>
    <scope>NUCLEOTIDE SEQUENCE [LARGE SCALE GENOMIC DNA]</scope>
    <source>
        <strain evidence="19 20">KA2</strain>
    </source>
</reference>
<organism evidence="19 20">
    <name type="scientific">Kluyvera genomosp. 2</name>
    <dbReference type="NCBI Taxonomy" id="2774054"/>
    <lineage>
        <taxon>Bacteria</taxon>
        <taxon>Pseudomonadati</taxon>
        <taxon>Pseudomonadota</taxon>
        <taxon>Gammaproteobacteria</taxon>
        <taxon>Enterobacterales</taxon>
        <taxon>Enterobacteriaceae</taxon>
        <taxon>Kluyvera</taxon>
    </lineage>
</organism>
<keyword evidence="14" id="KW-1006">Bacterial flagellum protein export</keyword>
<dbReference type="SUPFAM" id="SSF52540">
    <property type="entry name" value="P-loop containing nucleoside triphosphate hydrolases"/>
    <property type="match status" value="1"/>
</dbReference>
<dbReference type="EMBL" id="PYHO01000003">
    <property type="protein sequence ID" value="PSR47674.1"/>
    <property type="molecule type" value="Genomic_DNA"/>
</dbReference>
<dbReference type="GO" id="GO:0044781">
    <property type="term" value="P:bacterial-type flagellum organization"/>
    <property type="evidence" value="ECO:0007669"/>
    <property type="project" value="UniProtKB-KW"/>
</dbReference>
<keyword evidence="11" id="KW-0653">Protein transport</keyword>
<keyword evidence="7" id="KW-0547">Nucleotide-binding</keyword>
<evidence type="ECO:0000313" key="19">
    <source>
        <dbReference type="EMBL" id="PSR47674.1"/>
    </source>
</evidence>
<sequence>MSSLDFEQALRSIEQIDLARVAGRLVRVNGILLECVGCRLAIGQLCHVESIEQEMMDAQVVGFDRDVTYLMPFKQPSGLIAGARVFPAGKSEGVMIGDQWLGRVVNGLGEPLDDKGKLGGDTLLPQQLPQVHPLKRQPVEAPLDVGVRAINGLLTIGKGQRVGLMAGSGVGKSVLLGMITRYTQAEVVVVGLIGERGREVKEFIENALQAEGLAKSVIVAAPADESPLMRIKATELCHTIASYYRDKGKDVLLLVDSLTRYAMAQREIALSLGEPPATKGYPPSAFSMIPRLVESAGNSESRGSMTALYTVLAEGDDQQDPIVDCARAVLDGHIVLSRHLAEAGHYPAIDIGQSISRCMSQVTSRDHQLAARTLKQLYAEYQSIKPLIPLGGYVAGADPLADRAVRLSPAITQFLQQEVQDAALMDATINDLRTLAQAG</sequence>
<evidence type="ECO:0000256" key="7">
    <source>
        <dbReference type="ARBA" id="ARBA00022741"/>
    </source>
</evidence>
<evidence type="ECO:0000256" key="17">
    <source>
        <dbReference type="ARBA" id="ARBA00037170"/>
    </source>
</evidence>
<keyword evidence="19" id="KW-0282">Flagellum</keyword>
<dbReference type="FunFam" id="3.40.50.12240:FF:000002">
    <property type="entry name" value="Flagellum-specific ATP synthase FliI"/>
    <property type="match status" value="1"/>
</dbReference>
<evidence type="ECO:0000256" key="13">
    <source>
        <dbReference type="ARBA" id="ARBA00023065"/>
    </source>
</evidence>
<keyword evidence="12" id="KW-1278">Translocase</keyword>
<dbReference type="InterPro" id="IPR027417">
    <property type="entry name" value="P-loop_NTPase"/>
</dbReference>
<dbReference type="GO" id="GO:0005524">
    <property type="term" value="F:ATP binding"/>
    <property type="evidence" value="ECO:0007669"/>
    <property type="project" value="UniProtKB-KW"/>
</dbReference>
<evidence type="ECO:0000256" key="15">
    <source>
        <dbReference type="ARBA" id="ARBA00023310"/>
    </source>
</evidence>
<dbReference type="CDD" id="cd01136">
    <property type="entry name" value="ATPase_flagellum-secretory_path_III"/>
    <property type="match status" value="1"/>
</dbReference>
<dbReference type="PROSITE" id="PS00152">
    <property type="entry name" value="ATPASE_ALPHA_BETA"/>
    <property type="match status" value="1"/>
</dbReference>
<evidence type="ECO:0000256" key="16">
    <source>
        <dbReference type="ARBA" id="ARBA00034006"/>
    </source>
</evidence>
<keyword evidence="6" id="KW-0963">Cytoplasm</keyword>
<keyword evidence="20" id="KW-1185">Reference proteome</keyword>
<comment type="similarity">
    <text evidence="2">Belongs to the ATPase alpha/beta chains family.</text>
</comment>
<dbReference type="InterPro" id="IPR050053">
    <property type="entry name" value="ATPase_alpha/beta_chains"/>
</dbReference>
<evidence type="ECO:0000256" key="14">
    <source>
        <dbReference type="ARBA" id="ARBA00023225"/>
    </source>
</evidence>
<dbReference type="InterPro" id="IPR000194">
    <property type="entry name" value="ATPase_F1/V1/A1_a/bsu_nucl-bd"/>
</dbReference>
<dbReference type="GO" id="GO:0030254">
    <property type="term" value="P:protein secretion by the type III secretion system"/>
    <property type="evidence" value="ECO:0007669"/>
    <property type="project" value="InterPro"/>
</dbReference>
<keyword evidence="19" id="KW-0966">Cell projection</keyword>
<evidence type="ECO:0000256" key="11">
    <source>
        <dbReference type="ARBA" id="ARBA00022927"/>
    </source>
</evidence>
<dbReference type="GO" id="GO:0046933">
    <property type="term" value="F:proton-transporting ATP synthase activity, rotational mechanism"/>
    <property type="evidence" value="ECO:0007669"/>
    <property type="project" value="TreeGrafter"/>
</dbReference>
<keyword evidence="9" id="KW-1005">Bacterial flagellum biogenesis</keyword>
<dbReference type="GO" id="GO:0030257">
    <property type="term" value="C:type III protein secretion system complex"/>
    <property type="evidence" value="ECO:0007669"/>
    <property type="project" value="InterPro"/>
</dbReference>
<evidence type="ECO:0000256" key="9">
    <source>
        <dbReference type="ARBA" id="ARBA00022795"/>
    </source>
</evidence>
<keyword evidence="13" id="KW-0406">Ion transport</keyword>
<dbReference type="Gene3D" id="3.40.50.12240">
    <property type="match status" value="1"/>
</dbReference>
<comment type="function">
    <text evidence="17">Probable catalytic subunit of a protein translocase for flagellum-specific export, or a proton translocase involved in local circuits at the flagellum. May be involved in a specialized protein export pathway that proceeds without signal peptide cleavage.</text>
</comment>
<dbReference type="InterPro" id="IPR020003">
    <property type="entry name" value="ATPase_a/bsu_AS"/>
</dbReference>
<comment type="caution">
    <text evidence="19">The sequence shown here is derived from an EMBL/GenBank/DDBJ whole genome shotgun (WGS) entry which is preliminary data.</text>
</comment>
<gene>
    <name evidence="19" type="ORF">C8256_04935</name>
</gene>
<evidence type="ECO:0000256" key="3">
    <source>
        <dbReference type="ARBA" id="ARBA00012473"/>
    </source>
</evidence>
<comment type="catalytic activity">
    <reaction evidence="16">
        <text>ATP + H2O + cellular proteinSide 1 = ADP + phosphate + cellular proteinSide 2.</text>
        <dbReference type="EC" id="7.4.2.8"/>
    </reaction>
</comment>
<dbReference type="Pfam" id="PF00006">
    <property type="entry name" value="ATP-synt_ab"/>
    <property type="match status" value="1"/>
</dbReference>
<dbReference type="InterPro" id="IPR003593">
    <property type="entry name" value="AAA+_ATPase"/>
</dbReference>
<feature type="domain" description="AAA+ ATPase" evidence="18">
    <location>
        <begin position="158"/>
        <end position="340"/>
    </location>
</feature>
<comment type="subcellular location">
    <subcellularLocation>
        <location evidence="1">Cytoplasm</location>
    </subcellularLocation>
</comment>
<dbReference type="PANTHER" id="PTHR15184">
    <property type="entry name" value="ATP SYNTHASE"/>
    <property type="match status" value="1"/>
</dbReference>
<keyword evidence="10" id="KW-0067">ATP-binding</keyword>
<evidence type="ECO:0000256" key="5">
    <source>
        <dbReference type="ARBA" id="ARBA00022448"/>
    </source>
</evidence>
<dbReference type="EC" id="7.1.2.2" evidence="3"/>
<evidence type="ECO:0000256" key="1">
    <source>
        <dbReference type="ARBA" id="ARBA00004496"/>
    </source>
</evidence>
<protein>
    <recommendedName>
        <fullName evidence="4">Flagellum-specific ATP synthase</fullName>
        <ecNumber evidence="3">7.1.2.2</ecNumber>
    </recommendedName>
</protein>
<accession>A0A2T2Y563</accession>
<dbReference type="GO" id="GO:0016887">
    <property type="term" value="F:ATP hydrolysis activity"/>
    <property type="evidence" value="ECO:0007669"/>
    <property type="project" value="InterPro"/>
</dbReference>
<dbReference type="NCBIfam" id="NF005535">
    <property type="entry name" value="PRK07196.1"/>
    <property type="match status" value="1"/>
</dbReference>
<dbReference type="PANTHER" id="PTHR15184:SF81">
    <property type="entry name" value="FLAGELLUM-SPECIFIC ATP SYNTHASE"/>
    <property type="match status" value="1"/>
</dbReference>
<dbReference type="GO" id="GO:0005737">
    <property type="term" value="C:cytoplasm"/>
    <property type="evidence" value="ECO:0007669"/>
    <property type="project" value="UniProtKB-SubCell"/>
</dbReference>